<name>A0AAE0FTL7_9CHLO</name>
<gene>
    <name evidence="11" type="ORF">CYMTET_25837</name>
    <name evidence="10" type="ORF">CYMTET_49378</name>
</gene>
<accession>A0AAE0FTL7</accession>
<keyword evidence="2" id="KW-0444">Lipid biosynthesis</keyword>
<comment type="caution">
    <text evidence="11">The sequence shown here is derived from an EMBL/GenBank/DDBJ whole genome shotgun (WGS) entry which is preliminary data.</text>
</comment>
<dbReference type="EMBL" id="LGRX02033547">
    <property type="protein sequence ID" value="KAK3240804.1"/>
    <property type="molecule type" value="Genomic_DNA"/>
</dbReference>
<protein>
    <recommendedName>
        <fullName evidence="13">Protein-S-isoprenylcysteine O-methyltransferase</fullName>
    </recommendedName>
</protein>
<evidence type="ECO:0000256" key="2">
    <source>
        <dbReference type="ARBA" id="ARBA00022516"/>
    </source>
</evidence>
<evidence type="ECO:0000256" key="7">
    <source>
        <dbReference type="ARBA" id="ARBA00023209"/>
    </source>
</evidence>
<evidence type="ECO:0000256" key="4">
    <source>
        <dbReference type="ARBA" id="ARBA00022989"/>
    </source>
</evidence>
<dbReference type="AlphaFoldDB" id="A0AAE0FTL7"/>
<keyword evidence="4" id="KW-1133">Transmembrane helix</keyword>
<keyword evidence="3" id="KW-0812">Transmembrane</keyword>
<evidence type="ECO:0000256" key="6">
    <source>
        <dbReference type="ARBA" id="ARBA00023136"/>
    </source>
</evidence>
<evidence type="ECO:0000256" key="1">
    <source>
        <dbReference type="ARBA" id="ARBA00004127"/>
    </source>
</evidence>
<evidence type="ECO:0008006" key="13">
    <source>
        <dbReference type="Google" id="ProtNLM"/>
    </source>
</evidence>
<evidence type="ECO:0000256" key="8">
    <source>
        <dbReference type="ARBA" id="ARBA00023264"/>
    </source>
</evidence>
<evidence type="ECO:0000256" key="3">
    <source>
        <dbReference type="ARBA" id="ARBA00022692"/>
    </source>
</evidence>
<feature type="region of interest" description="Disordered" evidence="9">
    <location>
        <begin position="1"/>
        <end position="23"/>
    </location>
</feature>
<sequence>MSTIRIAAGSPEDDRGSSLPDDDDANAQSDALFVSWIGRGVHFSLAQALLVPAALPWSWSTMLFMVPASTTDAAESFTQPAAQLVGVLLATLGVAMMASGIRDIGSNFSFFPEPKPAEEHSLSTVGIMGVVRHPQYAGTLAFCWGVALVTGASPTRMLACMATTIALWLNADLDEDRLIKERYGRAADEYLERVPSMVPRDACALIRAMLRLS</sequence>
<dbReference type="GO" id="GO:0008654">
    <property type="term" value="P:phospholipid biosynthetic process"/>
    <property type="evidence" value="ECO:0007669"/>
    <property type="project" value="UniProtKB-KW"/>
</dbReference>
<dbReference type="InterPro" id="IPR007318">
    <property type="entry name" value="Phopholipid_MeTrfase"/>
</dbReference>
<evidence type="ECO:0000313" key="12">
    <source>
        <dbReference type="Proteomes" id="UP001190700"/>
    </source>
</evidence>
<keyword evidence="5" id="KW-0443">Lipid metabolism</keyword>
<keyword evidence="6" id="KW-0472">Membrane</keyword>
<reference evidence="11 12" key="1">
    <citation type="journal article" date="2015" name="Genome Biol. Evol.">
        <title>Comparative Genomics of a Bacterivorous Green Alga Reveals Evolutionary Causalities and Consequences of Phago-Mixotrophic Mode of Nutrition.</title>
        <authorList>
            <person name="Burns J.A."/>
            <person name="Paasch A."/>
            <person name="Narechania A."/>
            <person name="Kim E."/>
        </authorList>
    </citation>
    <scope>NUCLEOTIDE SEQUENCE [LARGE SCALE GENOMIC DNA]</scope>
    <source>
        <strain evidence="11">PLY_AMNH</strain>
    </source>
</reference>
<dbReference type="Pfam" id="PF04191">
    <property type="entry name" value="PEMT"/>
    <property type="match status" value="1"/>
</dbReference>
<comment type="subcellular location">
    <subcellularLocation>
        <location evidence="1">Endomembrane system</location>
        <topology evidence="1">Multi-pass membrane protein</topology>
    </subcellularLocation>
</comment>
<evidence type="ECO:0000256" key="5">
    <source>
        <dbReference type="ARBA" id="ARBA00023098"/>
    </source>
</evidence>
<evidence type="ECO:0000313" key="11">
    <source>
        <dbReference type="EMBL" id="KAK3265482.1"/>
    </source>
</evidence>
<keyword evidence="8" id="KW-1208">Phospholipid metabolism</keyword>
<evidence type="ECO:0000313" key="10">
    <source>
        <dbReference type="EMBL" id="KAK3240804.1"/>
    </source>
</evidence>
<proteinExistence type="predicted"/>
<reference evidence="11" key="2">
    <citation type="submission" date="2023-06" db="EMBL/GenBank/DDBJ databases">
        <title>Long-read-based genome assembly of the green algal bacterivore Cymbomonas tetramitiformis.</title>
        <authorList>
            <person name="Gyaltshen Y."/>
            <person name="Rozenberg A."/>
            <person name="Paasch A."/>
            <person name="Burns J.A."/>
            <person name="Warring S."/>
            <person name="Larson R."/>
            <person name="Maurer-Alcala X."/>
            <person name="Dacks J."/>
            <person name="Kim E."/>
        </authorList>
    </citation>
    <scope>NUCLEOTIDE SEQUENCE</scope>
    <source>
        <strain evidence="11">PLY_AMNH</strain>
    </source>
</reference>
<evidence type="ECO:0000256" key="9">
    <source>
        <dbReference type="SAM" id="MobiDB-lite"/>
    </source>
</evidence>
<dbReference type="Gene3D" id="1.20.120.1630">
    <property type="match status" value="1"/>
</dbReference>
<dbReference type="EMBL" id="LGRX02013889">
    <property type="protein sequence ID" value="KAK3265482.1"/>
    <property type="molecule type" value="Genomic_DNA"/>
</dbReference>
<keyword evidence="12" id="KW-1185">Reference proteome</keyword>
<dbReference type="GO" id="GO:0012505">
    <property type="term" value="C:endomembrane system"/>
    <property type="evidence" value="ECO:0007669"/>
    <property type="project" value="UniProtKB-SubCell"/>
</dbReference>
<dbReference type="Proteomes" id="UP001190700">
    <property type="component" value="Unassembled WGS sequence"/>
</dbReference>
<keyword evidence="7" id="KW-0594">Phospholipid biosynthesis</keyword>
<organism evidence="11 12">
    <name type="scientific">Cymbomonas tetramitiformis</name>
    <dbReference type="NCBI Taxonomy" id="36881"/>
    <lineage>
        <taxon>Eukaryota</taxon>
        <taxon>Viridiplantae</taxon>
        <taxon>Chlorophyta</taxon>
        <taxon>Pyramimonadophyceae</taxon>
        <taxon>Pyramimonadales</taxon>
        <taxon>Pyramimonadaceae</taxon>
        <taxon>Cymbomonas</taxon>
    </lineage>
</organism>